<dbReference type="Proteomes" id="UP001159363">
    <property type="component" value="Chromosome 6"/>
</dbReference>
<protein>
    <submittedName>
        <fullName evidence="2">Uncharacterized protein</fullName>
    </submittedName>
</protein>
<evidence type="ECO:0000256" key="1">
    <source>
        <dbReference type="SAM" id="MobiDB-lite"/>
    </source>
</evidence>
<name>A0ABQ9H702_9NEOP</name>
<evidence type="ECO:0000313" key="2">
    <source>
        <dbReference type="EMBL" id="KAJ8880049.1"/>
    </source>
</evidence>
<evidence type="ECO:0000313" key="3">
    <source>
        <dbReference type="Proteomes" id="UP001159363"/>
    </source>
</evidence>
<feature type="compositionally biased region" description="Polar residues" evidence="1">
    <location>
        <begin position="986"/>
        <end position="1002"/>
    </location>
</feature>
<organism evidence="2 3">
    <name type="scientific">Dryococelus australis</name>
    <dbReference type="NCBI Taxonomy" id="614101"/>
    <lineage>
        <taxon>Eukaryota</taxon>
        <taxon>Metazoa</taxon>
        <taxon>Ecdysozoa</taxon>
        <taxon>Arthropoda</taxon>
        <taxon>Hexapoda</taxon>
        <taxon>Insecta</taxon>
        <taxon>Pterygota</taxon>
        <taxon>Neoptera</taxon>
        <taxon>Polyneoptera</taxon>
        <taxon>Phasmatodea</taxon>
        <taxon>Verophasmatodea</taxon>
        <taxon>Anareolatae</taxon>
        <taxon>Phasmatidae</taxon>
        <taxon>Eurycanthinae</taxon>
        <taxon>Dryococelus</taxon>
    </lineage>
</organism>
<gene>
    <name evidence="2" type="ORF">PR048_020672</name>
</gene>
<reference evidence="2 3" key="1">
    <citation type="submission" date="2023-02" db="EMBL/GenBank/DDBJ databases">
        <title>LHISI_Scaffold_Assembly.</title>
        <authorList>
            <person name="Stuart O.P."/>
            <person name="Cleave R."/>
            <person name="Magrath M.J.L."/>
            <person name="Mikheyev A.S."/>
        </authorList>
    </citation>
    <scope>NUCLEOTIDE SEQUENCE [LARGE SCALE GENOMIC DNA]</scope>
    <source>
        <strain evidence="2">Daus_M_001</strain>
        <tissue evidence="2">Leg muscle</tissue>
    </source>
</reference>
<proteinExistence type="predicted"/>
<accession>A0ABQ9H702</accession>
<comment type="caution">
    <text evidence="2">The sequence shown here is derived from an EMBL/GenBank/DDBJ whole genome shotgun (WGS) entry which is preliminary data.</text>
</comment>
<keyword evidence="3" id="KW-1185">Reference proteome</keyword>
<feature type="region of interest" description="Disordered" evidence="1">
    <location>
        <begin position="151"/>
        <end position="172"/>
    </location>
</feature>
<feature type="region of interest" description="Disordered" evidence="1">
    <location>
        <begin position="982"/>
        <end position="1002"/>
    </location>
</feature>
<sequence length="1284" mass="143573">MVQQFSVSILDPISDRVSNHDDATGPNRQRPDRFAGSFRDKVGIHKFVTSILRGATVAERLACSPPTKAIRVQSPAGSLVIFACGIHAGRCRWSAGFLGDLPFPCPFIPELLHSHLNHPHQLSRPLREQDATLQRHFFVAQRSKIFTSGMSTEQRPNAWAGETGDPRETRGKREIPEKPRCIMRSDSHMQKSRSDQLVIKFGSPWWEVSTTSSPHQLYTTLVYVRTDVIMSACSICSVCESATRYPTQVISYDGSALTVQSTDFRQILHTISAIAGMYTYELQVAPHIIQLENPTIRNLTSGVDARNLISVTHLLYASLWYEVFWVRVPVTSVLSYDLLSRVRYAVAQWIERSPPTKIESDWIAGWSAAFSGISHFPCLFIPALLHSHLISPLSAVKVSLLTAAQASQLNSNFYYMDVDLVARRQYYCTRGSSCGCSDDCHRPLDFATWFLQQHIAITHFPAIVLYLDRRGSVYSSILTTEFYGHQQKLVSPHTVLQCSVVRGVKRGAATEGCRVCDLASSRRTRLLTQRQFSSRRARPSRFSVTPRAQLASARRRVLKMRFTRRAWPACECLTLRCLGCMLSCRTSRASLVILPTLNVKVCTRSFGKSVTSSRCHQQKKFSNKEAKRSETLTLNPCKEAVELNTRQKSKEAVELNTRQKSKEAVELSTRQKSKEAVELSTRQKSKEAVELNTRQKSKEAVEFNTRQKSKEAVELNTRQKSKTATNEFRKTPLYVDSEIIRDRTSFSVTQELQKYRVWRVVRHNSSLPLERILITLENLNQDGRFGNRTHVLLNESPLVYHSVTPRRSVLASVVTLARSGANTMVTTAAPPGRWEVYLGPFAVAALRSQTTLLGLYELASAARYRRTGAGVVEWLDCSPPTKANWVRFPTRSPGFSHVGIAPDDATGRRRVFSGVSRTPAHAFHRRCSTLNLLHPHRLSRPRVMAASWRQRLELAEQAAVSALYTYLVCGREDRVIKNTEAKQPPATRTNKMASLASNTHEVRSESTVQPIREWVHVHQRNRHAVSTPCFCLLSPGDCTTCKRVSTFGCSCGRVRNSASSDVTLALSGYGLQMRCPNLRHNSGQKFNFPNTSTWDSAMTSEGHVPQSAQPCPKRQVGIAQCRQAFRLAACGSEQGRHWSCDVSGSQEERARRACVLARHSGVLTPSLLPVFLNTNTPRSVDRPLDWRRVAASKDGTGVLGCNQTNHGSLTAGCDVSGSQGERARRACVLARHSGVLTPSLLPVFLNTNTPVRPQLLSSAARLRKLGVHFYQLYHATSPQQTLNG</sequence>
<dbReference type="EMBL" id="JARBHB010000007">
    <property type="protein sequence ID" value="KAJ8880049.1"/>
    <property type="molecule type" value="Genomic_DNA"/>
</dbReference>